<dbReference type="AlphaFoldDB" id="A0A3R8RE41"/>
<keyword evidence="9" id="KW-1185">Reference proteome</keyword>
<dbReference type="Gene3D" id="2.40.30.170">
    <property type="match status" value="1"/>
</dbReference>
<dbReference type="InterPro" id="IPR058982">
    <property type="entry name" value="Beta-barrel_AprE"/>
</dbReference>
<dbReference type="SUPFAM" id="SSF111369">
    <property type="entry name" value="HlyD-like secretion proteins"/>
    <property type="match status" value="1"/>
</dbReference>
<evidence type="ECO:0000256" key="1">
    <source>
        <dbReference type="ARBA" id="ARBA00004167"/>
    </source>
</evidence>
<evidence type="ECO:0000256" key="3">
    <source>
        <dbReference type="ARBA" id="ARBA00022989"/>
    </source>
</evidence>
<dbReference type="PANTHER" id="PTHR30386:SF26">
    <property type="entry name" value="TRANSPORT PROTEIN COMB"/>
    <property type="match status" value="1"/>
</dbReference>
<evidence type="ECO:0000256" key="5">
    <source>
        <dbReference type="SAM" id="Phobius"/>
    </source>
</evidence>
<feature type="domain" description="Multidrug resistance protein MdtA-like barrel-sandwich hybrid" evidence="6">
    <location>
        <begin position="69"/>
        <end position="273"/>
    </location>
</feature>
<feature type="transmembrane region" description="Helical" evidence="5">
    <location>
        <begin position="26"/>
        <end position="46"/>
    </location>
</feature>
<dbReference type="Proteomes" id="UP000268553">
    <property type="component" value="Unassembled WGS sequence"/>
</dbReference>
<dbReference type="InterPro" id="IPR058625">
    <property type="entry name" value="MdtA-like_BSH"/>
</dbReference>
<sequence length="398" mass="43760">MIEHHSKSTRAQGGSLFAALRHPSRAVIIVMSSLVAIAAIILWAGFAEIDQLVRARGQVIAVERTQMIEATDNGVLAQMYVREGQMVKKGQLLAQLDQSRVMAAYDDSQNKVAALKAALARLRAEVYGEDLKFPPELDAWPAFKENQRQLFQRRRQALREGIGALETNRNLAAQELAISEPLLASGDVGQAEVIRLKRTRAELDGQIVTLRNRFFQDAQAEMVKAEEDLAAQEELLRERTAVLQMTDLRAPLDGQVKSIDVTTPGAAVRQGEPILQILPTSGNLIVEAKYLPTDVSSLRVGLPAMVKLDAYDSGIYGSLEGWVDYISPDTLTEPGPQGSETVYYRVLVRLDPKLNAASKIKINAGMTATVEVRSRTRTVLSYLTTPITKTLSNSLGER</sequence>
<keyword evidence="3 5" id="KW-1133">Transmembrane helix</keyword>
<proteinExistence type="predicted"/>
<accession>A0A3R8RE41</accession>
<evidence type="ECO:0000313" key="8">
    <source>
        <dbReference type="EMBL" id="RRQ52836.1"/>
    </source>
</evidence>
<dbReference type="OrthoDB" id="9810980at2"/>
<comment type="caution">
    <text evidence="8">The sequence shown here is derived from an EMBL/GenBank/DDBJ whole genome shotgun (WGS) entry which is preliminary data.</text>
</comment>
<dbReference type="PANTHER" id="PTHR30386">
    <property type="entry name" value="MEMBRANE FUSION SUBUNIT OF EMRAB-TOLC MULTIDRUG EFFLUX PUMP"/>
    <property type="match status" value="1"/>
</dbReference>
<dbReference type="Pfam" id="PF25917">
    <property type="entry name" value="BSH_RND"/>
    <property type="match status" value="1"/>
</dbReference>
<evidence type="ECO:0000256" key="4">
    <source>
        <dbReference type="ARBA" id="ARBA00023136"/>
    </source>
</evidence>
<comment type="subcellular location">
    <subcellularLocation>
        <location evidence="1">Membrane</location>
        <topology evidence="1">Single-pass membrane protein</topology>
    </subcellularLocation>
</comment>
<evidence type="ECO:0000259" key="6">
    <source>
        <dbReference type="Pfam" id="PF25917"/>
    </source>
</evidence>
<keyword evidence="2 5" id="KW-0812">Transmembrane</keyword>
<evidence type="ECO:0000313" key="9">
    <source>
        <dbReference type="Proteomes" id="UP000268553"/>
    </source>
</evidence>
<dbReference type="GO" id="GO:0016020">
    <property type="term" value="C:membrane"/>
    <property type="evidence" value="ECO:0007669"/>
    <property type="project" value="UniProtKB-SubCell"/>
</dbReference>
<evidence type="ECO:0000256" key="2">
    <source>
        <dbReference type="ARBA" id="ARBA00022692"/>
    </source>
</evidence>
<protein>
    <submittedName>
        <fullName evidence="8">HlyD family efflux transporter periplasmic adaptor subunit</fullName>
    </submittedName>
</protein>
<dbReference type="PRINTS" id="PR01490">
    <property type="entry name" value="RTXTOXIND"/>
</dbReference>
<name>A0A3R8RE41_9SPHN</name>
<feature type="domain" description="AprE-like beta-barrel" evidence="7">
    <location>
        <begin position="284"/>
        <end position="374"/>
    </location>
</feature>
<reference evidence="8 9" key="1">
    <citation type="submission" date="2018-12" db="EMBL/GenBank/DDBJ databases">
        <authorList>
            <person name="Kim S.-J."/>
            <person name="Jung G.-Y."/>
        </authorList>
    </citation>
    <scope>NUCLEOTIDE SEQUENCE [LARGE SCALE GENOMIC DNA]</scope>
    <source>
        <strain evidence="8 9">03SU3-P</strain>
    </source>
</reference>
<dbReference type="InterPro" id="IPR050739">
    <property type="entry name" value="MFP"/>
</dbReference>
<gene>
    <name evidence="8" type="ORF">D7D48_02785</name>
</gene>
<evidence type="ECO:0000259" key="7">
    <source>
        <dbReference type="Pfam" id="PF26002"/>
    </source>
</evidence>
<organism evidence="8 9">
    <name type="scientific">Sphingorhabdus wooponensis</name>
    <dbReference type="NCBI Taxonomy" id="940136"/>
    <lineage>
        <taxon>Bacteria</taxon>
        <taxon>Pseudomonadati</taxon>
        <taxon>Pseudomonadota</taxon>
        <taxon>Alphaproteobacteria</taxon>
        <taxon>Sphingomonadales</taxon>
        <taxon>Sphingomonadaceae</taxon>
        <taxon>Sphingorhabdus</taxon>
    </lineage>
</organism>
<keyword evidence="4 5" id="KW-0472">Membrane</keyword>
<dbReference type="EMBL" id="RWJI01000001">
    <property type="protein sequence ID" value="RRQ52836.1"/>
    <property type="molecule type" value="Genomic_DNA"/>
</dbReference>
<dbReference type="Gene3D" id="2.40.50.100">
    <property type="match status" value="2"/>
</dbReference>
<dbReference type="Pfam" id="PF26002">
    <property type="entry name" value="Beta-barrel_AprE"/>
    <property type="match status" value="1"/>
</dbReference>